<dbReference type="AlphaFoldDB" id="A0AAV4H112"/>
<organism evidence="2 3">
    <name type="scientific">Elysia marginata</name>
    <dbReference type="NCBI Taxonomy" id="1093978"/>
    <lineage>
        <taxon>Eukaryota</taxon>
        <taxon>Metazoa</taxon>
        <taxon>Spiralia</taxon>
        <taxon>Lophotrochozoa</taxon>
        <taxon>Mollusca</taxon>
        <taxon>Gastropoda</taxon>
        <taxon>Heterobranchia</taxon>
        <taxon>Euthyneura</taxon>
        <taxon>Panpulmonata</taxon>
        <taxon>Sacoglossa</taxon>
        <taxon>Placobranchoidea</taxon>
        <taxon>Plakobranchidae</taxon>
        <taxon>Elysia</taxon>
    </lineage>
</organism>
<protein>
    <submittedName>
        <fullName evidence="2">Uncharacterized protein</fullName>
    </submittedName>
</protein>
<keyword evidence="3" id="KW-1185">Reference proteome</keyword>
<comment type="caution">
    <text evidence="2">The sequence shown here is derived from an EMBL/GenBank/DDBJ whole genome shotgun (WGS) entry which is preliminary data.</text>
</comment>
<reference evidence="2 3" key="1">
    <citation type="journal article" date="2021" name="Elife">
        <title>Chloroplast acquisition without the gene transfer in kleptoplastic sea slugs, Plakobranchus ocellatus.</title>
        <authorList>
            <person name="Maeda T."/>
            <person name="Takahashi S."/>
            <person name="Yoshida T."/>
            <person name="Shimamura S."/>
            <person name="Takaki Y."/>
            <person name="Nagai Y."/>
            <person name="Toyoda A."/>
            <person name="Suzuki Y."/>
            <person name="Arimoto A."/>
            <person name="Ishii H."/>
            <person name="Satoh N."/>
            <person name="Nishiyama T."/>
            <person name="Hasebe M."/>
            <person name="Maruyama T."/>
            <person name="Minagawa J."/>
            <person name="Obokata J."/>
            <person name="Shigenobu S."/>
        </authorList>
    </citation>
    <scope>NUCLEOTIDE SEQUENCE [LARGE SCALE GENOMIC DNA]</scope>
</reference>
<feature type="region of interest" description="Disordered" evidence="1">
    <location>
        <begin position="1"/>
        <end position="20"/>
    </location>
</feature>
<dbReference type="EMBL" id="BMAT01012392">
    <property type="protein sequence ID" value="GFR91399.1"/>
    <property type="molecule type" value="Genomic_DNA"/>
</dbReference>
<evidence type="ECO:0000313" key="2">
    <source>
        <dbReference type="EMBL" id="GFR91399.1"/>
    </source>
</evidence>
<evidence type="ECO:0000256" key="1">
    <source>
        <dbReference type="SAM" id="MobiDB-lite"/>
    </source>
</evidence>
<proteinExistence type="predicted"/>
<sequence length="133" mass="14470">MVKNDHHLQGAVNPSLEKLAPDQSSSLPCVQLGSLVNGSDQWSGNVWAWSGTALAEQHSTYRVANCSSNRPSWLVDRLCGPALRHSLRDRKVRGSMPGQVKPKTLKLVLAADPPSVWHYGFSAKCGLPGVRIM</sequence>
<accession>A0AAV4H112</accession>
<name>A0AAV4H112_9GAST</name>
<evidence type="ECO:0000313" key="3">
    <source>
        <dbReference type="Proteomes" id="UP000762676"/>
    </source>
</evidence>
<dbReference type="Proteomes" id="UP000762676">
    <property type="component" value="Unassembled WGS sequence"/>
</dbReference>
<gene>
    <name evidence="2" type="ORF">ElyMa_006174800</name>
</gene>